<accession>A0ABV0VE20</accession>
<sequence length="99" mass="12137">MHRVHKKKNIHFWLFGIHFPYSKKQCLNVTPELKMPLFATVVSELWRLFFFFYFLHTSFVVKARYPRVIIQYSGQQVREMDPFIVLMLIQENRKSWITN</sequence>
<protein>
    <submittedName>
        <fullName evidence="1">Uncharacterized protein</fullName>
    </submittedName>
</protein>
<evidence type="ECO:0000313" key="2">
    <source>
        <dbReference type="Proteomes" id="UP001482620"/>
    </source>
</evidence>
<name>A0ABV0VE20_9TELE</name>
<evidence type="ECO:0000313" key="1">
    <source>
        <dbReference type="EMBL" id="MEQ2255529.1"/>
    </source>
</evidence>
<organism evidence="1 2">
    <name type="scientific">Ilyodon furcidens</name>
    <name type="common">goldbreast splitfin</name>
    <dbReference type="NCBI Taxonomy" id="33524"/>
    <lineage>
        <taxon>Eukaryota</taxon>
        <taxon>Metazoa</taxon>
        <taxon>Chordata</taxon>
        <taxon>Craniata</taxon>
        <taxon>Vertebrata</taxon>
        <taxon>Euteleostomi</taxon>
        <taxon>Actinopterygii</taxon>
        <taxon>Neopterygii</taxon>
        <taxon>Teleostei</taxon>
        <taxon>Neoteleostei</taxon>
        <taxon>Acanthomorphata</taxon>
        <taxon>Ovalentaria</taxon>
        <taxon>Atherinomorphae</taxon>
        <taxon>Cyprinodontiformes</taxon>
        <taxon>Goodeidae</taxon>
        <taxon>Ilyodon</taxon>
    </lineage>
</organism>
<reference evidence="1 2" key="1">
    <citation type="submission" date="2021-06" db="EMBL/GenBank/DDBJ databases">
        <authorList>
            <person name="Palmer J.M."/>
        </authorList>
    </citation>
    <scope>NUCLEOTIDE SEQUENCE [LARGE SCALE GENOMIC DNA]</scope>
    <source>
        <strain evidence="2">if_2019</strain>
        <tissue evidence="1">Muscle</tissue>
    </source>
</reference>
<dbReference type="Proteomes" id="UP001482620">
    <property type="component" value="Unassembled WGS sequence"/>
</dbReference>
<keyword evidence="2" id="KW-1185">Reference proteome</keyword>
<gene>
    <name evidence="1" type="ORF">ILYODFUR_014842</name>
</gene>
<dbReference type="EMBL" id="JAHRIQ010105541">
    <property type="protein sequence ID" value="MEQ2255529.1"/>
    <property type="molecule type" value="Genomic_DNA"/>
</dbReference>
<comment type="caution">
    <text evidence="1">The sequence shown here is derived from an EMBL/GenBank/DDBJ whole genome shotgun (WGS) entry which is preliminary data.</text>
</comment>
<proteinExistence type="predicted"/>